<keyword evidence="1 5" id="KW-0645">Protease</keyword>
<evidence type="ECO:0000256" key="2">
    <source>
        <dbReference type="ARBA" id="ARBA00022801"/>
    </source>
</evidence>
<keyword evidence="2" id="KW-0378">Hydrolase</keyword>
<dbReference type="GO" id="GO:0030288">
    <property type="term" value="C:outer membrane-bounded periplasmic space"/>
    <property type="evidence" value="ECO:0007669"/>
    <property type="project" value="TreeGrafter"/>
</dbReference>
<evidence type="ECO:0000256" key="3">
    <source>
        <dbReference type="ARBA" id="ARBA00022825"/>
    </source>
</evidence>
<dbReference type="PANTHER" id="PTHR32060">
    <property type="entry name" value="TAIL-SPECIFIC PROTEASE"/>
    <property type="match status" value="1"/>
</dbReference>
<dbReference type="GO" id="GO:0007165">
    <property type="term" value="P:signal transduction"/>
    <property type="evidence" value="ECO:0007669"/>
    <property type="project" value="TreeGrafter"/>
</dbReference>
<dbReference type="SUPFAM" id="SSF52096">
    <property type="entry name" value="ClpP/crotonase"/>
    <property type="match status" value="1"/>
</dbReference>
<evidence type="ECO:0000313" key="5">
    <source>
        <dbReference type="EMBL" id="EYF08877.1"/>
    </source>
</evidence>
<dbReference type="OrthoDB" id="5513456at2"/>
<dbReference type="EMBL" id="ASRX01000002">
    <property type="protein sequence ID" value="EYF08877.1"/>
    <property type="molecule type" value="Genomic_DNA"/>
</dbReference>
<evidence type="ECO:0000259" key="4">
    <source>
        <dbReference type="SMART" id="SM00245"/>
    </source>
</evidence>
<dbReference type="InterPro" id="IPR029045">
    <property type="entry name" value="ClpP/crotonase-like_dom_sf"/>
</dbReference>
<keyword evidence="3" id="KW-0720">Serine protease</keyword>
<dbReference type="RefSeq" id="WP_081864443.1">
    <property type="nucleotide sequence ID" value="NZ_ASRX01000002.1"/>
</dbReference>
<sequence>MLPAANRGAGMNLGFPDVCNTIVGPATVPIPYPNIAMNAQAAPFSPVVKVSMVNALNMGSKIPMTSGDEAGTAHPTVKGMGAYTMGNPIVHIDRLPAINLTCPTTGNNMNNPVGAVLVPSAVNVLYTYRTAPAGASVDPRADDASSASVPGVSGVPTVGSGVDLGADALAALEASLFAVPPLRPGVLLGSGVAHLCVDRFTADLPTLVFNEVCRLEAAGMRALVLDLRDNPGGDLDAAARLAGDFLPEGTLLVHVRDADGDETILRARPGAPYLFPVVLLVNRDTASAAEIFAGCLKAHTRVLVVGESTHGKSCAQRLLPSLAGPGAVYATVATVLLPGGEEIQDDGLTPDLVISREDPRADAQLDAAHDCAVALLAS</sequence>
<reference evidence="5 6" key="1">
    <citation type="submission" date="2013-05" db="EMBL/GenBank/DDBJ databases">
        <title>Genome assembly of Chondromyces apiculatus DSM 436.</title>
        <authorList>
            <person name="Sharma G."/>
            <person name="Khatri I."/>
            <person name="Kaur C."/>
            <person name="Mayilraj S."/>
            <person name="Subramanian S."/>
        </authorList>
    </citation>
    <scope>NUCLEOTIDE SEQUENCE [LARGE SCALE GENOMIC DNA]</scope>
    <source>
        <strain evidence="5 6">DSM 436</strain>
    </source>
</reference>
<dbReference type="InterPro" id="IPR005151">
    <property type="entry name" value="Tail-specific_protease"/>
</dbReference>
<comment type="caution">
    <text evidence="5">The sequence shown here is derived from an EMBL/GenBank/DDBJ whole genome shotgun (WGS) entry which is preliminary data.</text>
</comment>
<dbReference type="GO" id="GO:0004175">
    <property type="term" value="F:endopeptidase activity"/>
    <property type="evidence" value="ECO:0007669"/>
    <property type="project" value="TreeGrafter"/>
</dbReference>
<proteinExistence type="predicted"/>
<dbReference type="SMART" id="SM00245">
    <property type="entry name" value="TSPc"/>
    <property type="match status" value="1"/>
</dbReference>
<dbReference type="Pfam" id="PF13665">
    <property type="entry name" value="Tox-PAAR-like"/>
    <property type="match status" value="1"/>
</dbReference>
<name>A0A017TJ00_9BACT</name>
<gene>
    <name evidence="5" type="ORF">CAP_2738</name>
</gene>
<dbReference type="GO" id="GO:0008236">
    <property type="term" value="F:serine-type peptidase activity"/>
    <property type="evidence" value="ECO:0007669"/>
    <property type="project" value="UniProtKB-KW"/>
</dbReference>
<keyword evidence="6" id="KW-1185">Reference proteome</keyword>
<dbReference type="Gene3D" id="3.90.226.10">
    <property type="entry name" value="2-enoyl-CoA Hydratase, Chain A, domain 1"/>
    <property type="match status" value="1"/>
</dbReference>
<evidence type="ECO:0000313" key="6">
    <source>
        <dbReference type="Proteomes" id="UP000019678"/>
    </source>
</evidence>
<dbReference type="GO" id="GO:0006508">
    <property type="term" value="P:proteolysis"/>
    <property type="evidence" value="ECO:0007669"/>
    <property type="project" value="UniProtKB-KW"/>
</dbReference>
<evidence type="ECO:0000256" key="1">
    <source>
        <dbReference type="ARBA" id="ARBA00022670"/>
    </source>
</evidence>
<dbReference type="STRING" id="1192034.CAP_2738"/>
<dbReference type="CDD" id="cd14740">
    <property type="entry name" value="PAAR_4"/>
    <property type="match status" value="1"/>
</dbReference>
<dbReference type="Proteomes" id="UP000019678">
    <property type="component" value="Unassembled WGS sequence"/>
</dbReference>
<dbReference type="Pfam" id="PF03572">
    <property type="entry name" value="Peptidase_S41"/>
    <property type="match status" value="1"/>
</dbReference>
<accession>A0A017TJ00</accession>
<feature type="domain" description="Tail specific protease" evidence="4">
    <location>
        <begin position="165"/>
        <end position="355"/>
    </location>
</feature>
<dbReference type="eggNOG" id="COG0793">
    <property type="taxonomic scope" value="Bacteria"/>
</dbReference>
<organism evidence="5 6">
    <name type="scientific">Chondromyces apiculatus DSM 436</name>
    <dbReference type="NCBI Taxonomy" id="1192034"/>
    <lineage>
        <taxon>Bacteria</taxon>
        <taxon>Pseudomonadati</taxon>
        <taxon>Myxococcota</taxon>
        <taxon>Polyangia</taxon>
        <taxon>Polyangiales</taxon>
        <taxon>Polyangiaceae</taxon>
        <taxon>Chondromyces</taxon>
    </lineage>
</organism>
<dbReference type="CDD" id="cd07560">
    <property type="entry name" value="Peptidase_S41_CPP"/>
    <property type="match status" value="1"/>
</dbReference>
<protein>
    <submittedName>
        <fullName evidence="5">Carboxyl-terminase protease</fullName>
    </submittedName>
</protein>
<dbReference type="InterPro" id="IPR004447">
    <property type="entry name" value="Peptidase_S41A"/>
</dbReference>
<dbReference type="PANTHER" id="PTHR32060:SF30">
    <property type="entry name" value="CARBOXY-TERMINAL PROCESSING PROTEASE CTPA"/>
    <property type="match status" value="1"/>
</dbReference>
<dbReference type="AlphaFoldDB" id="A0A017TJ00"/>